<protein>
    <recommendedName>
        <fullName evidence="4">DUF454 domain-containing protein</fullName>
    </recommendedName>
</protein>
<evidence type="ECO:0000256" key="1">
    <source>
        <dbReference type="SAM" id="Phobius"/>
    </source>
</evidence>
<feature type="transmembrane region" description="Helical" evidence="1">
    <location>
        <begin position="20"/>
        <end position="40"/>
    </location>
</feature>
<dbReference type="PANTHER" id="PTHR35813">
    <property type="entry name" value="INNER MEMBRANE PROTEIN YBAN"/>
    <property type="match status" value="1"/>
</dbReference>
<evidence type="ECO:0000313" key="3">
    <source>
        <dbReference type="Proteomes" id="UP000219111"/>
    </source>
</evidence>
<dbReference type="PANTHER" id="PTHR35813:SF1">
    <property type="entry name" value="INNER MEMBRANE PROTEIN YBAN"/>
    <property type="match status" value="1"/>
</dbReference>
<dbReference type="PIRSF" id="PIRSF016789">
    <property type="entry name" value="DUF454"/>
    <property type="match status" value="1"/>
</dbReference>
<proteinExistence type="predicted"/>
<name>A0A285RJD5_9RHOB</name>
<dbReference type="Proteomes" id="UP000219111">
    <property type="component" value="Unassembled WGS sequence"/>
</dbReference>
<dbReference type="InterPro" id="IPR007401">
    <property type="entry name" value="DUF454"/>
</dbReference>
<feature type="transmembrane region" description="Helical" evidence="1">
    <location>
        <begin position="112"/>
        <end position="130"/>
    </location>
</feature>
<gene>
    <name evidence="2" type="ORF">SAMN05877831_101297</name>
</gene>
<keyword evidence="3" id="KW-1185">Reference proteome</keyword>
<evidence type="ECO:0000313" key="2">
    <source>
        <dbReference type="EMBL" id="SOB93984.1"/>
    </source>
</evidence>
<accession>A0A285RJD5</accession>
<keyword evidence="1" id="KW-0472">Membrane</keyword>
<dbReference type="OrthoDB" id="9816293at2"/>
<dbReference type="EMBL" id="OBMT01000001">
    <property type="protein sequence ID" value="SOB93984.1"/>
    <property type="molecule type" value="Genomic_DNA"/>
</dbReference>
<reference evidence="3" key="1">
    <citation type="submission" date="2017-08" db="EMBL/GenBank/DDBJ databases">
        <authorList>
            <person name="Varghese N."/>
            <person name="Submissions S."/>
        </authorList>
    </citation>
    <scope>NUCLEOTIDE SEQUENCE [LARGE SCALE GENOMIC DNA]</scope>
    <source>
        <strain evidence="3">JA276</strain>
    </source>
</reference>
<dbReference type="GO" id="GO:0005886">
    <property type="term" value="C:plasma membrane"/>
    <property type="evidence" value="ECO:0007669"/>
    <property type="project" value="TreeGrafter"/>
</dbReference>
<dbReference type="Pfam" id="PF04304">
    <property type="entry name" value="DUF454"/>
    <property type="match status" value="1"/>
</dbReference>
<keyword evidence="1" id="KW-0812">Transmembrane</keyword>
<dbReference type="AlphaFoldDB" id="A0A285RJD5"/>
<organism evidence="2 3">
    <name type="scientific">Rhodobacter maris</name>
    <dbReference type="NCBI Taxonomy" id="446682"/>
    <lineage>
        <taxon>Bacteria</taxon>
        <taxon>Pseudomonadati</taxon>
        <taxon>Pseudomonadota</taxon>
        <taxon>Alphaproteobacteria</taxon>
        <taxon>Rhodobacterales</taxon>
        <taxon>Rhodobacter group</taxon>
        <taxon>Rhodobacter</taxon>
    </lineage>
</organism>
<keyword evidence="1" id="KW-1133">Transmembrane helix</keyword>
<dbReference type="RefSeq" id="WP_097068327.1">
    <property type="nucleotide sequence ID" value="NZ_OBMT01000001.1"/>
</dbReference>
<sequence>MAEREGAGETGRGTHIVRAVFLTLGLGFVALGFVGVFLPVLPTVPFLILAAGCFARSSERLEAWLLGHRHFGPMLRDWRARGAIPMRGKLMALAGSTLGMVLFVTLRHPGPVPIALVAGVMLGGLGYVFTRPTA</sequence>
<evidence type="ECO:0008006" key="4">
    <source>
        <dbReference type="Google" id="ProtNLM"/>
    </source>
</evidence>